<feature type="compositionally biased region" description="Polar residues" evidence="1">
    <location>
        <begin position="9"/>
        <end position="19"/>
    </location>
</feature>
<sequence length="392" mass="42944">MVSRRRSGRSTAQKRQSPSSDEDDPLAELTRPQLLQINRIFKSVTSQTPSRDSLTASRSFQPESLDQPNEQAGVSVEVDDFNAGGFIVNHEDDVHSFGGGGFVAEDEAVEAGGFMVDSEVPQADGSLVAEQDDEGPLDQEVGTSKMSKKQTQACDSIQLRSVPEALRLLGLPYKDSSILEIFEQAASSDDEDRESQTRWVNRRQFTRVCAALMAGQGSEGSEKDVAGGEDAAADEDRGSDRSPGSDSDASFVAPTPHKKKRRTTRGSKATYSDDSSTDDGSFIAPDDESQSTSRPKPQSKKQTRSSRKKLKKELELDDFDSVLDTFQLFFPSDFAKDRSAITFTDIRRIADELGEKMTDEEIQEMLGYASGTNDFCVDLTAFERLLGDIKAV</sequence>
<feature type="compositionally biased region" description="Basic residues" evidence="1">
    <location>
        <begin position="297"/>
        <end position="309"/>
    </location>
</feature>
<name>A0A9P6TAQ6_9BASI</name>
<keyword evidence="3" id="KW-1185">Reference proteome</keyword>
<evidence type="ECO:0008006" key="4">
    <source>
        <dbReference type="Google" id="ProtNLM"/>
    </source>
</evidence>
<protein>
    <recommendedName>
        <fullName evidence="4">EF-hand domain-containing protein</fullName>
    </recommendedName>
</protein>
<feature type="region of interest" description="Disordered" evidence="1">
    <location>
        <begin position="1"/>
        <end position="73"/>
    </location>
</feature>
<dbReference type="SUPFAM" id="SSF47473">
    <property type="entry name" value="EF-hand"/>
    <property type="match status" value="1"/>
</dbReference>
<gene>
    <name evidence="2" type="ORF">CROQUDRAFT_672111</name>
</gene>
<dbReference type="InterPro" id="IPR011992">
    <property type="entry name" value="EF-hand-dom_pair"/>
</dbReference>
<feature type="region of interest" description="Disordered" evidence="1">
    <location>
        <begin position="129"/>
        <end position="149"/>
    </location>
</feature>
<feature type="compositionally biased region" description="Low complexity" evidence="1">
    <location>
        <begin position="241"/>
        <end position="250"/>
    </location>
</feature>
<organism evidence="2 3">
    <name type="scientific">Cronartium quercuum f. sp. fusiforme G11</name>
    <dbReference type="NCBI Taxonomy" id="708437"/>
    <lineage>
        <taxon>Eukaryota</taxon>
        <taxon>Fungi</taxon>
        <taxon>Dikarya</taxon>
        <taxon>Basidiomycota</taxon>
        <taxon>Pucciniomycotina</taxon>
        <taxon>Pucciniomycetes</taxon>
        <taxon>Pucciniales</taxon>
        <taxon>Coleosporiaceae</taxon>
        <taxon>Cronartium</taxon>
    </lineage>
</organism>
<dbReference type="Gene3D" id="1.10.238.10">
    <property type="entry name" value="EF-hand"/>
    <property type="match status" value="1"/>
</dbReference>
<dbReference type="OrthoDB" id="2530165at2759"/>
<proteinExistence type="predicted"/>
<feature type="compositionally biased region" description="Low complexity" evidence="1">
    <location>
        <begin position="272"/>
        <end position="281"/>
    </location>
</feature>
<evidence type="ECO:0000313" key="2">
    <source>
        <dbReference type="EMBL" id="KAG0144879.1"/>
    </source>
</evidence>
<dbReference type="AlphaFoldDB" id="A0A9P6TAQ6"/>
<feature type="compositionally biased region" description="Polar residues" evidence="1">
    <location>
        <begin position="43"/>
        <end position="72"/>
    </location>
</feature>
<reference evidence="2" key="1">
    <citation type="submission" date="2013-11" db="EMBL/GenBank/DDBJ databases">
        <title>Genome sequence of the fusiform rust pathogen reveals effectors for host alternation and coevolution with pine.</title>
        <authorList>
            <consortium name="DOE Joint Genome Institute"/>
            <person name="Smith K."/>
            <person name="Pendleton A."/>
            <person name="Kubisiak T."/>
            <person name="Anderson C."/>
            <person name="Salamov A."/>
            <person name="Aerts A."/>
            <person name="Riley R."/>
            <person name="Clum A."/>
            <person name="Lindquist E."/>
            <person name="Ence D."/>
            <person name="Campbell M."/>
            <person name="Kronenberg Z."/>
            <person name="Feau N."/>
            <person name="Dhillon B."/>
            <person name="Hamelin R."/>
            <person name="Burleigh J."/>
            <person name="Smith J."/>
            <person name="Yandell M."/>
            <person name="Nelson C."/>
            <person name="Grigoriev I."/>
            <person name="Davis J."/>
        </authorList>
    </citation>
    <scope>NUCLEOTIDE SEQUENCE</scope>
    <source>
        <strain evidence="2">G11</strain>
    </source>
</reference>
<evidence type="ECO:0000313" key="3">
    <source>
        <dbReference type="Proteomes" id="UP000886653"/>
    </source>
</evidence>
<feature type="region of interest" description="Disordered" evidence="1">
    <location>
        <begin position="215"/>
        <end position="309"/>
    </location>
</feature>
<dbReference type="EMBL" id="MU167287">
    <property type="protein sequence ID" value="KAG0144879.1"/>
    <property type="molecule type" value="Genomic_DNA"/>
</dbReference>
<evidence type="ECO:0000256" key="1">
    <source>
        <dbReference type="SAM" id="MobiDB-lite"/>
    </source>
</evidence>
<dbReference type="Proteomes" id="UP000886653">
    <property type="component" value="Unassembled WGS sequence"/>
</dbReference>
<accession>A0A9P6TAQ6</accession>
<feature type="compositionally biased region" description="Basic residues" evidence="1">
    <location>
        <begin position="256"/>
        <end position="265"/>
    </location>
</feature>
<comment type="caution">
    <text evidence="2">The sequence shown here is derived from an EMBL/GenBank/DDBJ whole genome shotgun (WGS) entry which is preliminary data.</text>
</comment>